<name>A0ABR3A2D8_9AGAR</name>
<accession>A0ABR3A2D8</accession>
<dbReference type="SUPFAM" id="SSF52540">
    <property type="entry name" value="P-loop containing nucleoside triphosphate hydrolases"/>
    <property type="match status" value="1"/>
</dbReference>
<keyword evidence="1" id="KW-0677">Repeat</keyword>
<reference evidence="3 4" key="1">
    <citation type="submission" date="2024-05" db="EMBL/GenBank/DDBJ databases">
        <title>A draft genome resource for the thread blight pathogen Marasmius tenuissimus strain MS-2.</title>
        <authorList>
            <person name="Yulfo-Soto G.E."/>
            <person name="Baruah I.K."/>
            <person name="Amoako-Attah I."/>
            <person name="Bukari Y."/>
            <person name="Meinhardt L.W."/>
            <person name="Bailey B.A."/>
            <person name="Cohen S.P."/>
        </authorList>
    </citation>
    <scope>NUCLEOTIDE SEQUENCE [LARGE SCALE GENOMIC DNA]</scope>
    <source>
        <strain evidence="3 4">MS-2</strain>
    </source>
</reference>
<evidence type="ECO:0000256" key="1">
    <source>
        <dbReference type="ARBA" id="ARBA00022737"/>
    </source>
</evidence>
<dbReference type="PANTHER" id="PTHR10039:SF14">
    <property type="entry name" value="NACHT DOMAIN-CONTAINING PROTEIN"/>
    <property type="match status" value="1"/>
</dbReference>
<comment type="caution">
    <text evidence="3">The sequence shown here is derived from an EMBL/GenBank/DDBJ whole genome shotgun (WGS) entry which is preliminary data.</text>
</comment>
<protein>
    <recommendedName>
        <fullName evidence="2">Nephrocystin 3-like N-terminal domain-containing protein</fullName>
    </recommendedName>
</protein>
<dbReference type="Proteomes" id="UP001437256">
    <property type="component" value="Unassembled WGS sequence"/>
</dbReference>
<gene>
    <name evidence="3" type="ORF">AAF712_004792</name>
</gene>
<evidence type="ECO:0000313" key="4">
    <source>
        <dbReference type="Proteomes" id="UP001437256"/>
    </source>
</evidence>
<evidence type="ECO:0000259" key="2">
    <source>
        <dbReference type="Pfam" id="PF24883"/>
    </source>
</evidence>
<organism evidence="3 4">
    <name type="scientific">Marasmius tenuissimus</name>
    <dbReference type="NCBI Taxonomy" id="585030"/>
    <lineage>
        <taxon>Eukaryota</taxon>
        <taxon>Fungi</taxon>
        <taxon>Dikarya</taxon>
        <taxon>Basidiomycota</taxon>
        <taxon>Agaricomycotina</taxon>
        <taxon>Agaricomycetes</taxon>
        <taxon>Agaricomycetidae</taxon>
        <taxon>Agaricales</taxon>
        <taxon>Marasmiineae</taxon>
        <taxon>Marasmiaceae</taxon>
        <taxon>Marasmius</taxon>
    </lineage>
</organism>
<dbReference type="EMBL" id="JBBXMP010000020">
    <property type="protein sequence ID" value="KAL0068132.1"/>
    <property type="molecule type" value="Genomic_DNA"/>
</dbReference>
<dbReference type="InterPro" id="IPR056884">
    <property type="entry name" value="NPHP3-like_N"/>
</dbReference>
<dbReference type="PANTHER" id="PTHR10039">
    <property type="entry name" value="AMELOGENIN"/>
    <property type="match status" value="1"/>
</dbReference>
<sequence length="535" mass="60574">MNAGCYHSSKQVRGEGLIGVRNQRDLNMVFSRQYPVLLTKIVLTSKCSFLALKTLRAAVSAVGASHTAERQFERGECLEGTRQEILRIIYEWILAKGHDHPICWVSGLAGVGKSAVAMSIATLCEKEGRLASSFFFSRSDPKRNGPHALMLTIAHGLVSTTPSVHRIIDQQISTDPRILEASIEDQFNELVLESTTRWSWREWPRSLLAPLEAVWAFFSTITFSSTPTIFTPAANIVVIDGLDECSDKKTQLRVLAIIQSAFEKKSRFPLRFLICGRPESWIQEAFDAEPLGRLTKVVSLDDACSPGEDITCYYLHSFQEISTSPQYTSLRFPKPWPSEEDLTALVQKSSGQFVYAVTAVKFIKLAYQHPVMQLRVILEYNPPRPPRTSPYFELDALYHLILGTSADHGSILPILAVILILPPYLPPSPKCIELLLGLPPGQVARTTRGIHSLLDIRGVEDEIQLHHTLFRDFLVDFLRSGIFYVDITTQTYVIAQRWLRKLSTDRMRTYRYETTYYLNPNFFSTLRLQPRSIHP</sequence>
<dbReference type="InterPro" id="IPR027417">
    <property type="entry name" value="P-loop_NTPase"/>
</dbReference>
<dbReference type="Gene3D" id="3.40.50.300">
    <property type="entry name" value="P-loop containing nucleotide triphosphate hydrolases"/>
    <property type="match status" value="1"/>
</dbReference>
<evidence type="ECO:0000313" key="3">
    <source>
        <dbReference type="EMBL" id="KAL0068132.1"/>
    </source>
</evidence>
<dbReference type="Pfam" id="PF24883">
    <property type="entry name" value="NPHP3_N"/>
    <property type="match status" value="1"/>
</dbReference>
<proteinExistence type="predicted"/>
<feature type="domain" description="Nephrocystin 3-like N-terminal" evidence="2">
    <location>
        <begin position="90"/>
        <end position="192"/>
    </location>
</feature>
<keyword evidence="4" id="KW-1185">Reference proteome</keyword>